<dbReference type="GO" id="GO:1901530">
    <property type="term" value="P:response to hypochlorite"/>
    <property type="evidence" value="ECO:0007669"/>
    <property type="project" value="TreeGrafter"/>
</dbReference>
<gene>
    <name evidence="2" type="ORF">AQI95_41655</name>
</gene>
<dbReference type="RefSeq" id="WP_067136380.1">
    <property type="nucleotide sequence ID" value="NZ_KQ948237.1"/>
</dbReference>
<keyword evidence="1" id="KW-0812">Transmembrane</keyword>
<dbReference type="AlphaFoldDB" id="A0A101NRE8"/>
<dbReference type="PANTHER" id="PTHR40106:SF1">
    <property type="entry name" value="INNER MEMBRANE PROTEIN RCLC"/>
    <property type="match status" value="1"/>
</dbReference>
<dbReference type="Proteomes" id="UP000053127">
    <property type="component" value="Unassembled WGS sequence"/>
</dbReference>
<dbReference type="PIRSF" id="PIRSF028065">
    <property type="entry name" value="UCP028065"/>
    <property type="match status" value="1"/>
</dbReference>
<name>A0A101NRE8_9ACTN</name>
<keyword evidence="3" id="KW-1185">Reference proteome</keyword>
<proteinExistence type="predicted"/>
<sequence length="167" mass="17704">MPEIATLARVTAQAGRLISRYGLAVVLAWIGGGKYVKMDSRVLIEHSPLLSWVYDVLSVHAVAVSLGTTEIVAACLIAVYPKWPRLSALGSAMTIVLFLGTLSFLFTTPGVVFTYAAGFPVLSAQPGQFLLKDLVLIGVAFWTLGESLGAMAGQAKSDNVPSWSMSS</sequence>
<accession>A0A101NRE8</accession>
<dbReference type="InterPro" id="IPR016865">
    <property type="entry name" value="RclC"/>
</dbReference>
<keyword evidence="1" id="KW-0472">Membrane</keyword>
<dbReference type="Pfam" id="PF04224">
    <property type="entry name" value="DUF417"/>
    <property type="match status" value="1"/>
</dbReference>
<feature type="transmembrane region" description="Helical" evidence="1">
    <location>
        <begin position="17"/>
        <end position="36"/>
    </location>
</feature>
<evidence type="ECO:0000313" key="2">
    <source>
        <dbReference type="EMBL" id="KUM97834.1"/>
    </source>
</evidence>
<dbReference type="GO" id="GO:0005886">
    <property type="term" value="C:plasma membrane"/>
    <property type="evidence" value="ECO:0007669"/>
    <property type="project" value="TreeGrafter"/>
</dbReference>
<feature type="transmembrane region" description="Helical" evidence="1">
    <location>
        <begin position="92"/>
        <end position="117"/>
    </location>
</feature>
<evidence type="ECO:0008006" key="4">
    <source>
        <dbReference type="Google" id="ProtNLM"/>
    </source>
</evidence>
<evidence type="ECO:0000256" key="1">
    <source>
        <dbReference type="SAM" id="Phobius"/>
    </source>
</evidence>
<reference evidence="2 3" key="1">
    <citation type="submission" date="2015-10" db="EMBL/GenBank/DDBJ databases">
        <title>Draft genome sequence of Streptomyces yokosukanensis DSM 40224, type strain for the species Streptomyces yokosukanensis.</title>
        <authorList>
            <person name="Ruckert C."/>
            <person name="Winkler A."/>
            <person name="Kalinowski J."/>
            <person name="Kampfer P."/>
            <person name="Glaeser S."/>
        </authorList>
    </citation>
    <scope>NUCLEOTIDE SEQUENCE [LARGE SCALE GENOMIC DNA]</scope>
    <source>
        <strain evidence="2 3">DSM 40224</strain>
    </source>
</reference>
<dbReference type="EMBL" id="LMWN01000081">
    <property type="protein sequence ID" value="KUM97834.1"/>
    <property type="molecule type" value="Genomic_DNA"/>
</dbReference>
<feature type="transmembrane region" description="Helical" evidence="1">
    <location>
        <begin position="56"/>
        <end position="80"/>
    </location>
</feature>
<dbReference type="OrthoDB" id="1118972at2"/>
<organism evidence="2 3">
    <name type="scientific">Streptomyces yokosukanensis</name>
    <dbReference type="NCBI Taxonomy" id="67386"/>
    <lineage>
        <taxon>Bacteria</taxon>
        <taxon>Bacillati</taxon>
        <taxon>Actinomycetota</taxon>
        <taxon>Actinomycetes</taxon>
        <taxon>Kitasatosporales</taxon>
        <taxon>Streptomycetaceae</taxon>
        <taxon>Streptomyces</taxon>
    </lineage>
</organism>
<keyword evidence="1" id="KW-1133">Transmembrane helix</keyword>
<evidence type="ECO:0000313" key="3">
    <source>
        <dbReference type="Proteomes" id="UP000053127"/>
    </source>
</evidence>
<dbReference type="PANTHER" id="PTHR40106">
    <property type="entry name" value="INNER MEMBRANE PROTEIN RCLC"/>
    <property type="match status" value="1"/>
</dbReference>
<comment type="caution">
    <text evidence="2">The sequence shown here is derived from an EMBL/GenBank/DDBJ whole genome shotgun (WGS) entry which is preliminary data.</text>
</comment>
<dbReference type="InterPro" id="IPR007339">
    <property type="entry name" value="RclC-like"/>
</dbReference>
<protein>
    <recommendedName>
        <fullName evidence="4">DUF417 family protein</fullName>
    </recommendedName>
</protein>